<dbReference type="InterPro" id="IPR018108">
    <property type="entry name" value="MCP_transmembrane"/>
</dbReference>
<dbReference type="GO" id="GO:0055085">
    <property type="term" value="P:transmembrane transport"/>
    <property type="evidence" value="ECO:0007669"/>
    <property type="project" value="InterPro"/>
</dbReference>
<feature type="non-terminal residue" evidence="10">
    <location>
        <position position="1"/>
    </location>
</feature>
<dbReference type="InterPro" id="IPR023395">
    <property type="entry name" value="MCP_dom_sf"/>
</dbReference>
<keyword evidence="3 9" id="KW-0813">Transport</keyword>
<evidence type="ECO:0000256" key="9">
    <source>
        <dbReference type="RuleBase" id="RU000488"/>
    </source>
</evidence>
<evidence type="ECO:0000256" key="6">
    <source>
        <dbReference type="ARBA" id="ARBA00022989"/>
    </source>
</evidence>
<dbReference type="GO" id="GO:0016020">
    <property type="term" value="C:membrane"/>
    <property type="evidence" value="ECO:0007669"/>
    <property type="project" value="UniProtKB-SubCell"/>
</dbReference>
<organism evidence="10 11">
    <name type="scientific">Fragilariopsis cylindrus CCMP1102</name>
    <dbReference type="NCBI Taxonomy" id="635003"/>
    <lineage>
        <taxon>Eukaryota</taxon>
        <taxon>Sar</taxon>
        <taxon>Stramenopiles</taxon>
        <taxon>Ochrophyta</taxon>
        <taxon>Bacillariophyta</taxon>
        <taxon>Bacillariophyceae</taxon>
        <taxon>Bacillariophycidae</taxon>
        <taxon>Bacillariales</taxon>
        <taxon>Bacillariaceae</taxon>
        <taxon>Fragilariopsis</taxon>
    </lineage>
</organism>
<evidence type="ECO:0000256" key="7">
    <source>
        <dbReference type="ARBA" id="ARBA00023136"/>
    </source>
</evidence>
<evidence type="ECO:0000256" key="1">
    <source>
        <dbReference type="ARBA" id="ARBA00004141"/>
    </source>
</evidence>
<dbReference type="InterPro" id="IPR002067">
    <property type="entry name" value="MCP"/>
</dbReference>
<keyword evidence="11" id="KW-1185">Reference proteome</keyword>
<sequence>FPLDTATVRVQMPNSNYSIRDPSGLFNGCYNGVFLSLLSNIPAGGVFFAVKDAVKTSLKDSGSPGWLATSLAVAAAQIPYWIVRNPSEVVKVRQQAGIEGYGEGVSAIDAVRLTLQSRDDENRTIKDGLSEFYTGYWENIIYAYPADVIKFIAYESITKGRKDLSPIEGAKAGAIATSTAQLLTTPLDVVRNRLMTGKDGNGLSLSEKEKSKNYVESLITLGNEEGLKGLFAGGTPRVGKAILSGAIQFATYEETKQSITK</sequence>
<feature type="repeat" description="Solcar" evidence="8">
    <location>
        <begin position="164"/>
        <end position="258"/>
    </location>
</feature>
<dbReference type="AlphaFoldDB" id="A0A1E7FB53"/>
<comment type="subcellular location">
    <subcellularLocation>
        <location evidence="1">Membrane</location>
        <topology evidence="1">Multi-pass membrane protein</topology>
    </subcellularLocation>
</comment>
<evidence type="ECO:0000256" key="3">
    <source>
        <dbReference type="ARBA" id="ARBA00022448"/>
    </source>
</evidence>
<dbReference type="Gene3D" id="1.50.40.10">
    <property type="entry name" value="Mitochondrial carrier domain"/>
    <property type="match status" value="1"/>
</dbReference>
<name>A0A1E7FB53_9STRA</name>
<evidence type="ECO:0000313" key="11">
    <source>
        <dbReference type="Proteomes" id="UP000095751"/>
    </source>
</evidence>
<keyword evidence="5" id="KW-0677">Repeat</keyword>
<comment type="similarity">
    <text evidence="2 9">Belongs to the mitochondrial carrier (TC 2.A.29) family.</text>
</comment>
<evidence type="ECO:0000313" key="10">
    <source>
        <dbReference type="EMBL" id="OEU15420.1"/>
    </source>
</evidence>
<reference evidence="10 11" key="1">
    <citation type="submission" date="2016-09" db="EMBL/GenBank/DDBJ databases">
        <title>Extensive genetic diversity and differential bi-allelic expression allows diatom success in the polar Southern Ocean.</title>
        <authorList>
            <consortium name="DOE Joint Genome Institute"/>
            <person name="Mock T."/>
            <person name="Otillar R.P."/>
            <person name="Strauss J."/>
            <person name="Dupont C."/>
            <person name="Frickenhaus S."/>
            <person name="Maumus F."/>
            <person name="Mcmullan M."/>
            <person name="Sanges R."/>
            <person name="Schmutz J."/>
            <person name="Toseland A."/>
            <person name="Valas R."/>
            <person name="Veluchamy A."/>
            <person name="Ward B.J."/>
            <person name="Allen A."/>
            <person name="Barry K."/>
            <person name="Falciatore A."/>
            <person name="Ferrante M."/>
            <person name="Fortunato A.E."/>
            <person name="Gloeckner G."/>
            <person name="Gruber A."/>
            <person name="Hipkin R."/>
            <person name="Janech M."/>
            <person name="Kroth P."/>
            <person name="Leese F."/>
            <person name="Lindquist E."/>
            <person name="Lyon B.R."/>
            <person name="Martin J."/>
            <person name="Mayer C."/>
            <person name="Parker M."/>
            <person name="Quesneville H."/>
            <person name="Raymond J."/>
            <person name="Uhlig C."/>
            <person name="Valentin K.U."/>
            <person name="Worden A.Z."/>
            <person name="Armbrust E.V."/>
            <person name="Bowler C."/>
            <person name="Green B."/>
            <person name="Moulton V."/>
            <person name="Van Oosterhout C."/>
            <person name="Grigoriev I."/>
        </authorList>
    </citation>
    <scope>NUCLEOTIDE SEQUENCE [LARGE SCALE GENOMIC DNA]</scope>
    <source>
        <strain evidence="10 11">CCMP1102</strain>
    </source>
</reference>
<dbReference type="PROSITE" id="PS50920">
    <property type="entry name" value="SOLCAR"/>
    <property type="match status" value="2"/>
</dbReference>
<evidence type="ECO:0000256" key="5">
    <source>
        <dbReference type="ARBA" id="ARBA00022737"/>
    </source>
</evidence>
<dbReference type="PANTHER" id="PTHR45667">
    <property type="entry name" value="S-ADENOSYLMETHIONINE MITOCHONDRIAL CARRIER PROTEIN"/>
    <property type="match status" value="1"/>
</dbReference>
<dbReference type="InParanoid" id="A0A1E7FB53"/>
<feature type="repeat" description="Solcar" evidence="8">
    <location>
        <begin position="64"/>
        <end position="160"/>
    </location>
</feature>
<evidence type="ECO:0000256" key="4">
    <source>
        <dbReference type="ARBA" id="ARBA00022692"/>
    </source>
</evidence>
<accession>A0A1E7FB53</accession>
<evidence type="ECO:0000256" key="2">
    <source>
        <dbReference type="ARBA" id="ARBA00006375"/>
    </source>
</evidence>
<evidence type="ECO:0000256" key="8">
    <source>
        <dbReference type="PROSITE-ProRule" id="PRU00282"/>
    </source>
</evidence>
<dbReference type="KEGG" id="fcy:FRACYDRAFT_140785"/>
<dbReference type="SUPFAM" id="SSF103506">
    <property type="entry name" value="Mitochondrial carrier"/>
    <property type="match status" value="1"/>
</dbReference>
<proteinExistence type="inferred from homology"/>
<gene>
    <name evidence="10" type="ORF">FRACYDRAFT_140785</name>
</gene>
<keyword evidence="6" id="KW-1133">Transmembrane helix</keyword>
<keyword evidence="7 8" id="KW-0472">Membrane</keyword>
<feature type="non-terminal residue" evidence="10">
    <location>
        <position position="261"/>
    </location>
</feature>
<protein>
    <submittedName>
        <fullName evidence="10">Mitochondrial carrier</fullName>
    </submittedName>
</protein>
<dbReference type="OrthoDB" id="204711at2759"/>
<dbReference type="Proteomes" id="UP000095751">
    <property type="component" value="Unassembled WGS sequence"/>
</dbReference>
<dbReference type="PRINTS" id="PR00926">
    <property type="entry name" value="MITOCARRIER"/>
</dbReference>
<dbReference type="EMBL" id="KV784359">
    <property type="protein sequence ID" value="OEU15420.1"/>
    <property type="molecule type" value="Genomic_DNA"/>
</dbReference>
<keyword evidence="4 8" id="KW-0812">Transmembrane</keyword>
<dbReference type="Pfam" id="PF00153">
    <property type="entry name" value="Mito_carr"/>
    <property type="match status" value="2"/>
</dbReference>